<evidence type="ECO:0000313" key="1">
    <source>
        <dbReference type="EMBL" id="OOR89771.1"/>
    </source>
</evidence>
<protein>
    <recommendedName>
        <fullName evidence="5">Phosphoribosyltransferase</fullName>
    </recommendedName>
</protein>
<dbReference type="CDD" id="cd06223">
    <property type="entry name" value="PRTases_typeI"/>
    <property type="match status" value="1"/>
</dbReference>
<evidence type="ECO:0000313" key="4">
    <source>
        <dbReference type="Proteomes" id="UP000255279"/>
    </source>
</evidence>
<reference evidence="1 3" key="1">
    <citation type="submission" date="2017-02" db="EMBL/GenBank/DDBJ databases">
        <title>Draft genome sequence of Moraxella caviae CCUG 355 type strain.</title>
        <authorList>
            <person name="Engstrom-Jakobsson H."/>
            <person name="Salva-Serra F."/>
            <person name="Thorell K."/>
            <person name="Gonzales-Siles L."/>
            <person name="Karlsson R."/>
            <person name="Boulund F."/>
            <person name="Engstrand L."/>
            <person name="Moore E."/>
        </authorList>
    </citation>
    <scope>NUCLEOTIDE SEQUENCE [LARGE SCALE GENOMIC DNA]</scope>
    <source>
        <strain evidence="1 3">CCUG 355</strain>
    </source>
</reference>
<dbReference type="RefSeq" id="WP_133141475.1">
    <property type="nucleotide sequence ID" value="NZ_CAACXO010000037.1"/>
</dbReference>
<name>A0A1T0A368_9GAMM</name>
<keyword evidence="3" id="KW-1185">Reference proteome</keyword>
<sequence length="236" mass="27303">MLNRFIITQNEYLKSYTVAYHRCDYTSYNQPNNPDYINHLKNTFRTADLACLQNACKQLKYNLDNELIYILNQIRTRSPIAVCCVPRSKALSYYHSSQLLFSQCIRDTIANLQSHGYQILDGCNYIVRHTNTKTTHLSKSRYFESNHQNDGDMPYIGITKNTCHFSSDIRHKHILLIDDIYTKSVNVDEDCIQALLDMGATGVTFFAIGKTVDKLQNGSNNARMKAYNQFKHNTFK</sequence>
<dbReference type="STRING" id="34060.B0181_06065"/>
<evidence type="ECO:0000313" key="2">
    <source>
        <dbReference type="EMBL" id="STZ10712.1"/>
    </source>
</evidence>
<dbReference type="AlphaFoldDB" id="A0A1T0A368"/>
<gene>
    <name evidence="1" type="ORF">B0181_06065</name>
    <name evidence="2" type="ORF">NCTC10293_01067</name>
</gene>
<dbReference type="EMBL" id="MUXU01000036">
    <property type="protein sequence ID" value="OOR89771.1"/>
    <property type="molecule type" value="Genomic_DNA"/>
</dbReference>
<dbReference type="EMBL" id="UGQE01000001">
    <property type="protein sequence ID" value="STZ10712.1"/>
    <property type="molecule type" value="Genomic_DNA"/>
</dbReference>
<organism evidence="1 3">
    <name type="scientific">Moraxella caviae</name>
    <dbReference type="NCBI Taxonomy" id="34060"/>
    <lineage>
        <taxon>Bacteria</taxon>
        <taxon>Pseudomonadati</taxon>
        <taxon>Pseudomonadota</taxon>
        <taxon>Gammaproteobacteria</taxon>
        <taxon>Moraxellales</taxon>
        <taxon>Moraxellaceae</taxon>
        <taxon>Moraxella</taxon>
    </lineage>
</organism>
<evidence type="ECO:0008006" key="5">
    <source>
        <dbReference type="Google" id="ProtNLM"/>
    </source>
</evidence>
<evidence type="ECO:0000313" key="3">
    <source>
        <dbReference type="Proteomes" id="UP000190435"/>
    </source>
</evidence>
<proteinExistence type="predicted"/>
<dbReference type="Proteomes" id="UP000255279">
    <property type="component" value="Unassembled WGS sequence"/>
</dbReference>
<dbReference type="InterPro" id="IPR000836">
    <property type="entry name" value="PRTase_dom"/>
</dbReference>
<reference evidence="2 4" key="2">
    <citation type="submission" date="2018-06" db="EMBL/GenBank/DDBJ databases">
        <authorList>
            <consortium name="Pathogen Informatics"/>
            <person name="Doyle S."/>
        </authorList>
    </citation>
    <scope>NUCLEOTIDE SEQUENCE [LARGE SCALE GENOMIC DNA]</scope>
    <source>
        <strain evidence="2 4">NCTC10293</strain>
    </source>
</reference>
<dbReference type="OrthoDB" id="9779910at2"/>
<accession>A0A1T0A368</accession>
<dbReference type="Proteomes" id="UP000190435">
    <property type="component" value="Unassembled WGS sequence"/>
</dbReference>